<dbReference type="NCBIfam" id="TIGR00656">
    <property type="entry name" value="asp_kin_monofn"/>
    <property type="match status" value="1"/>
</dbReference>
<dbReference type="CDD" id="cd04923">
    <property type="entry name" value="ACT_AK-LysC-DapG-like_2"/>
    <property type="match status" value="1"/>
</dbReference>
<evidence type="ECO:0000256" key="6">
    <source>
        <dbReference type="ARBA" id="ARBA00016273"/>
    </source>
</evidence>
<keyword evidence="12" id="KW-0457">Lysine biosynthesis</keyword>
<keyword evidence="11 14" id="KW-0067">ATP-binding</keyword>
<keyword evidence="10 15" id="KW-0418">Kinase</keyword>
<comment type="similarity">
    <text evidence="4 15">Belongs to the aspartokinase family.</text>
</comment>
<evidence type="ECO:0000256" key="13">
    <source>
        <dbReference type="ARBA" id="ARBA00047872"/>
    </source>
</evidence>
<dbReference type="PANTHER" id="PTHR21499">
    <property type="entry name" value="ASPARTATE KINASE"/>
    <property type="match status" value="1"/>
</dbReference>
<dbReference type="GO" id="GO:0009090">
    <property type="term" value="P:homoserine biosynthetic process"/>
    <property type="evidence" value="ECO:0007669"/>
    <property type="project" value="TreeGrafter"/>
</dbReference>
<dbReference type="InterPro" id="IPR054352">
    <property type="entry name" value="ACT_Aspartokinase"/>
</dbReference>
<dbReference type="InterPro" id="IPR001341">
    <property type="entry name" value="Asp_kinase"/>
</dbReference>
<dbReference type="EMBL" id="QFNN01000058">
    <property type="protein sequence ID" value="PZO89456.1"/>
    <property type="molecule type" value="Genomic_DNA"/>
</dbReference>
<dbReference type="Pfam" id="PF00696">
    <property type="entry name" value="AA_kinase"/>
    <property type="match status" value="1"/>
</dbReference>
<dbReference type="Proteomes" id="UP000249066">
    <property type="component" value="Unassembled WGS sequence"/>
</dbReference>
<evidence type="ECO:0000256" key="14">
    <source>
        <dbReference type="PIRSR" id="PIRSR000726-1"/>
    </source>
</evidence>
<evidence type="ECO:0000313" key="18">
    <source>
        <dbReference type="EMBL" id="PZO89456.1"/>
    </source>
</evidence>
<dbReference type="Gene3D" id="3.30.2130.10">
    <property type="entry name" value="VC0802-like"/>
    <property type="match status" value="1"/>
</dbReference>
<dbReference type="UniPathway" id="UPA00034">
    <property type="reaction ID" value="UER00015"/>
</dbReference>
<dbReference type="CDD" id="cd04913">
    <property type="entry name" value="ACT_AKii-LysC-BS-like_1"/>
    <property type="match status" value="1"/>
</dbReference>
<keyword evidence="7 16" id="KW-0028">Amino-acid biosynthesis</keyword>
<evidence type="ECO:0000256" key="4">
    <source>
        <dbReference type="ARBA" id="ARBA00010122"/>
    </source>
</evidence>
<keyword evidence="8 15" id="KW-0808">Transferase</keyword>
<dbReference type="GO" id="GO:0004072">
    <property type="term" value="F:aspartate kinase activity"/>
    <property type="evidence" value="ECO:0007669"/>
    <property type="project" value="UniProtKB-EC"/>
</dbReference>
<dbReference type="GO" id="GO:0005829">
    <property type="term" value="C:cytosol"/>
    <property type="evidence" value="ECO:0007669"/>
    <property type="project" value="TreeGrafter"/>
</dbReference>
<dbReference type="InterPro" id="IPR018042">
    <property type="entry name" value="Aspartate_kinase_CS"/>
</dbReference>
<dbReference type="EC" id="2.7.2.4" evidence="5 15"/>
<dbReference type="FunFam" id="3.40.1160.10:FF:000002">
    <property type="entry name" value="Aspartokinase"/>
    <property type="match status" value="1"/>
</dbReference>
<dbReference type="InterPro" id="IPR002912">
    <property type="entry name" value="ACT_dom"/>
</dbReference>
<dbReference type="NCBIfam" id="TIGR00657">
    <property type="entry name" value="asp_kinases"/>
    <property type="match status" value="1"/>
</dbReference>
<evidence type="ECO:0000256" key="1">
    <source>
        <dbReference type="ARBA" id="ARBA00004766"/>
    </source>
</evidence>
<dbReference type="Pfam" id="PF01842">
    <property type="entry name" value="ACT"/>
    <property type="match status" value="1"/>
</dbReference>
<dbReference type="InterPro" id="IPR005260">
    <property type="entry name" value="Asp_kin_monofn"/>
</dbReference>
<feature type="binding site" evidence="14">
    <location>
        <position position="47"/>
    </location>
    <ligand>
        <name>substrate</name>
    </ligand>
</feature>
<accession>A0A2W5A7X3</accession>
<evidence type="ECO:0000256" key="7">
    <source>
        <dbReference type="ARBA" id="ARBA00022605"/>
    </source>
</evidence>
<feature type="binding site" evidence="14">
    <location>
        <position position="74"/>
    </location>
    <ligand>
        <name>substrate</name>
    </ligand>
</feature>
<dbReference type="SUPFAM" id="SSF55021">
    <property type="entry name" value="ACT-like"/>
    <property type="match status" value="2"/>
</dbReference>
<comment type="catalytic activity">
    <reaction evidence="13 15">
        <text>L-aspartate + ATP = 4-phospho-L-aspartate + ADP</text>
        <dbReference type="Rhea" id="RHEA:23776"/>
        <dbReference type="ChEBI" id="CHEBI:29991"/>
        <dbReference type="ChEBI" id="CHEBI:30616"/>
        <dbReference type="ChEBI" id="CHEBI:57535"/>
        <dbReference type="ChEBI" id="CHEBI:456216"/>
        <dbReference type="EC" id="2.7.2.4"/>
    </reaction>
</comment>
<dbReference type="FunFam" id="3.30.2130.10:FF:000002">
    <property type="entry name" value="Aspartokinase"/>
    <property type="match status" value="1"/>
</dbReference>
<dbReference type="SUPFAM" id="SSF53633">
    <property type="entry name" value="Carbamate kinase-like"/>
    <property type="match status" value="1"/>
</dbReference>
<dbReference type="UniPathway" id="UPA00051">
    <property type="reaction ID" value="UER00462"/>
</dbReference>
<feature type="binding site" evidence="14">
    <location>
        <position position="184"/>
    </location>
    <ligand>
        <name>ATP</name>
        <dbReference type="ChEBI" id="CHEBI:30616"/>
    </ligand>
</feature>
<dbReference type="Gene3D" id="3.40.1160.10">
    <property type="entry name" value="Acetylglutamate kinase-like"/>
    <property type="match status" value="1"/>
</dbReference>
<name>A0A2W5A7X3_9SPHN</name>
<evidence type="ECO:0000256" key="12">
    <source>
        <dbReference type="ARBA" id="ARBA00023154"/>
    </source>
</evidence>
<dbReference type="AlphaFoldDB" id="A0A2W5A7X3"/>
<dbReference type="PROSITE" id="PS51671">
    <property type="entry name" value="ACT"/>
    <property type="match status" value="2"/>
</dbReference>
<evidence type="ECO:0000256" key="5">
    <source>
        <dbReference type="ARBA" id="ARBA00013059"/>
    </source>
</evidence>
<feature type="binding site" evidence="14">
    <location>
        <position position="179"/>
    </location>
    <ligand>
        <name>ATP</name>
        <dbReference type="ChEBI" id="CHEBI:30616"/>
    </ligand>
</feature>
<feature type="domain" description="ACT" evidence="17">
    <location>
        <begin position="273"/>
        <end position="349"/>
    </location>
</feature>
<keyword evidence="9 14" id="KW-0547">Nucleotide-binding</keyword>
<proteinExistence type="inferred from homology"/>
<dbReference type="CDD" id="cd04261">
    <property type="entry name" value="AAK_AKii-LysC-BS"/>
    <property type="match status" value="1"/>
</dbReference>
<evidence type="ECO:0000313" key="19">
    <source>
        <dbReference type="Proteomes" id="UP000249066"/>
    </source>
</evidence>
<comment type="pathway">
    <text evidence="2 16">Amino-acid biosynthesis; L-methionine biosynthesis via de novo pathway; L-homoserine from L-aspartate: step 1/3.</text>
</comment>
<dbReference type="GO" id="GO:0005524">
    <property type="term" value="F:ATP binding"/>
    <property type="evidence" value="ECO:0007669"/>
    <property type="project" value="UniProtKB-KW"/>
</dbReference>
<feature type="domain" description="ACT" evidence="17">
    <location>
        <begin position="354"/>
        <end position="419"/>
    </location>
</feature>
<dbReference type="PROSITE" id="PS00324">
    <property type="entry name" value="ASPARTOKINASE"/>
    <property type="match status" value="1"/>
</dbReference>
<dbReference type="InterPro" id="IPR036393">
    <property type="entry name" value="AceGlu_kinase-like_sf"/>
</dbReference>
<evidence type="ECO:0000256" key="3">
    <source>
        <dbReference type="ARBA" id="ARBA00005139"/>
    </source>
</evidence>
<evidence type="ECO:0000256" key="9">
    <source>
        <dbReference type="ARBA" id="ARBA00022741"/>
    </source>
</evidence>
<dbReference type="Pfam" id="PF22468">
    <property type="entry name" value="ACT_9"/>
    <property type="match status" value="1"/>
</dbReference>
<dbReference type="PANTHER" id="PTHR21499:SF3">
    <property type="entry name" value="ASPARTOKINASE"/>
    <property type="match status" value="1"/>
</dbReference>
<dbReference type="GO" id="GO:0009089">
    <property type="term" value="P:lysine biosynthetic process via diaminopimelate"/>
    <property type="evidence" value="ECO:0007669"/>
    <property type="project" value="UniProtKB-UniPathway"/>
</dbReference>
<comment type="pathway">
    <text evidence="3 16">Amino-acid biosynthesis; L-threonine biosynthesis; L-threonine from L-aspartate: step 1/5.</text>
</comment>
<reference evidence="18 19" key="1">
    <citation type="submission" date="2017-08" db="EMBL/GenBank/DDBJ databases">
        <title>Infants hospitalized years apart are colonized by the same room-sourced microbial strains.</title>
        <authorList>
            <person name="Brooks B."/>
            <person name="Olm M.R."/>
            <person name="Firek B.A."/>
            <person name="Baker R."/>
            <person name="Thomas B.C."/>
            <person name="Morowitz M.J."/>
            <person name="Banfield J.F."/>
        </authorList>
    </citation>
    <scope>NUCLEOTIDE SEQUENCE [LARGE SCALE GENOMIC DNA]</scope>
    <source>
        <strain evidence="18">S2_018_000_R2_101</strain>
    </source>
</reference>
<gene>
    <name evidence="18" type="ORF">DI623_10140</name>
</gene>
<evidence type="ECO:0000259" key="17">
    <source>
        <dbReference type="PROSITE" id="PS51671"/>
    </source>
</evidence>
<comment type="pathway">
    <text evidence="1 16">Amino-acid biosynthesis; L-lysine biosynthesis via DAP pathway; (S)-tetrahydrodipicolinate from L-aspartate: step 1/4.</text>
</comment>
<evidence type="ECO:0000256" key="10">
    <source>
        <dbReference type="ARBA" id="ARBA00022777"/>
    </source>
</evidence>
<dbReference type="InterPro" id="IPR045865">
    <property type="entry name" value="ACT-like_dom_sf"/>
</dbReference>
<evidence type="ECO:0000256" key="8">
    <source>
        <dbReference type="ARBA" id="ARBA00022679"/>
    </source>
</evidence>
<dbReference type="GO" id="GO:0009088">
    <property type="term" value="P:threonine biosynthetic process"/>
    <property type="evidence" value="ECO:0007669"/>
    <property type="project" value="UniProtKB-UniPathway"/>
</dbReference>
<protein>
    <recommendedName>
        <fullName evidence="6 15">Aspartokinase</fullName>
        <ecNumber evidence="5 15">2.7.2.4</ecNumber>
    </recommendedName>
</protein>
<feature type="binding site" evidence="14">
    <location>
        <begin position="7"/>
        <end position="10"/>
    </location>
    <ligand>
        <name>ATP</name>
        <dbReference type="ChEBI" id="CHEBI:30616"/>
    </ligand>
</feature>
<sequence>MALIVMKFGGTSMAGTERIRNVARRVKHEVEAGNQVAVVVSAMAGETDRLVNFCREASSLYDPREYDVVVASGEQVTSGLLAIALQALGVKARSWLGWQLPIRTTDAHASARIVDIDTEALRAAMAGGEVAVIPGFQGLGSDDRVSTLGRGGSDTSAVAVAAALKADRCDIYTDVDGVYTTDPRIVPRARKLRQVTYEEMLELASVGAKVLQTRSVGLAMKEGVRVQVLSSFDEPTDNPIPGTMIVSDDEIEDSDMESHLITGIAHDKNEAKITLTAVPDRPGAVASIFSPLAEASINVDMIVQNIAHSTGSTDVTFTVPSSELARTLDVLDKAKDIIGYAQVVHDTKVSKISIVGVGMRSHAGVAATMFKTLGDRGINIQAITTSEIKVSVLIEEDYTELAVRVLHTAYGLDAEEDAA</sequence>
<dbReference type="InterPro" id="IPR001048">
    <property type="entry name" value="Asp/Glu/Uridylate_kinase"/>
</dbReference>
<dbReference type="PIRSF" id="PIRSF000726">
    <property type="entry name" value="Asp_kin"/>
    <property type="match status" value="1"/>
</dbReference>
<evidence type="ECO:0000256" key="15">
    <source>
        <dbReference type="RuleBase" id="RU003448"/>
    </source>
</evidence>
<feature type="binding site" evidence="14">
    <location>
        <begin position="209"/>
        <end position="210"/>
    </location>
    <ligand>
        <name>ATP</name>
        <dbReference type="ChEBI" id="CHEBI:30616"/>
    </ligand>
</feature>
<comment type="caution">
    <text evidence="18">The sequence shown here is derived from an EMBL/GenBank/DDBJ whole genome shotgun (WGS) entry which is preliminary data.</text>
</comment>
<dbReference type="NCBIfam" id="NF005155">
    <property type="entry name" value="PRK06635.1-4"/>
    <property type="match status" value="1"/>
</dbReference>
<evidence type="ECO:0000256" key="16">
    <source>
        <dbReference type="RuleBase" id="RU004249"/>
    </source>
</evidence>
<organism evidence="18 19">
    <name type="scientific">Sphingomonas sanxanigenens</name>
    <dbReference type="NCBI Taxonomy" id="397260"/>
    <lineage>
        <taxon>Bacteria</taxon>
        <taxon>Pseudomonadati</taxon>
        <taxon>Pseudomonadota</taxon>
        <taxon>Alphaproteobacteria</taxon>
        <taxon>Sphingomonadales</taxon>
        <taxon>Sphingomonadaceae</taxon>
        <taxon>Sphingomonas</taxon>
    </lineage>
</organism>
<dbReference type="UniPathway" id="UPA00050">
    <property type="reaction ID" value="UER00461"/>
</dbReference>
<dbReference type="NCBIfam" id="NF005154">
    <property type="entry name" value="PRK06635.1-2"/>
    <property type="match status" value="1"/>
</dbReference>
<dbReference type="InterPro" id="IPR041740">
    <property type="entry name" value="AKii-LysC-BS"/>
</dbReference>
<feature type="binding site" evidence="14">
    <location>
        <begin position="173"/>
        <end position="174"/>
    </location>
    <ligand>
        <name>ATP</name>
        <dbReference type="ChEBI" id="CHEBI:30616"/>
    </ligand>
</feature>
<evidence type="ECO:0000256" key="11">
    <source>
        <dbReference type="ARBA" id="ARBA00022840"/>
    </source>
</evidence>
<evidence type="ECO:0000256" key="2">
    <source>
        <dbReference type="ARBA" id="ARBA00004986"/>
    </source>
</evidence>